<reference evidence="1 2" key="1">
    <citation type="submission" date="2018-03" db="EMBL/GenBank/DDBJ databases">
        <title>Phenotypic and genomic properties of Cyclonatronum proteinivorum gen. nov., sp. nov., a haloalkaliphilic bacteroidete from soda lakes possessing Na+-translocating rhodopsin.</title>
        <authorList>
            <person name="Toshchakov S.V."/>
            <person name="Korzhenkov A."/>
            <person name="Samarov N.I."/>
            <person name="Kublanov I.V."/>
            <person name="Muntyan M.S."/>
            <person name="Sorokin D.Y."/>
        </authorList>
    </citation>
    <scope>NUCLEOTIDE SEQUENCE [LARGE SCALE GENOMIC DNA]</scope>
    <source>
        <strain evidence="1 2">Omega</strain>
    </source>
</reference>
<evidence type="ECO:0000313" key="2">
    <source>
        <dbReference type="Proteomes" id="UP000254808"/>
    </source>
</evidence>
<keyword evidence="2" id="KW-1185">Reference proteome</keyword>
<sequence length="35" mass="3978">MSLTVSTLVYLKVLAQSTNPNFLIEPFAFKYALTR</sequence>
<accession>A0A345UH92</accession>
<evidence type="ECO:0000313" key="1">
    <source>
        <dbReference type="EMBL" id="AXI99843.1"/>
    </source>
</evidence>
<dbReference type="Proteomes" id="UP000254808">
    <property type="component" value="Chromosome"/>
</dbReference>
<proteinExistence type="predicted"/>
<dbReference type="KEGG" id="cprv:CYPRO_0559"/>
<dbReference type="AlphaFoldDB" id="A0A345UH92"/>
<name>A0A345UH92_9BACT</name>
<protein>
    <submittedName>
        <fullName evidence="1">Uncharacterized protein</fullName>
    </submittedName>
</protein>
<gene>
    <name evidence="1" type="ORF">CYPRO_0559</name>
</gene>
<organism evidence="1 2">
    <name type="scientific">Cyclonatronum proteinivorum</name>
    <dbReference type="NCBI Taxonomy" id="1457365"/>
    <lineage>
        <taxon>Bacteria</taxon>
        <taxon>Pseudomonadati</taxon>
        <taxon>Balneolota</taxon>
        <taxon>Balneolia</taxon>
        <taxon>Balneolales</taxon>
        <taxon>Cyclonatronaceae</taxon>
        <taxon>Cyclonatronum</taxon>
    </lineage>
</organism>
<dbReference type="EMBL" id="CP027806">
    <property type="protein sequence ID" value="AXI99843.1"/>
    <property type="molecule type" value="Genomic_DNA"/>
</dbReference>